<proteinExistence type="predicted"/>
<keyword evidence="1" id="KW-0808">Transferase</keyword>
<gene>
    <name evidence="1" type="ORF">UV12_C0001G0020</name>
</gene>
<dbReference type="AlphaFoldDB" id="A0A0G0ZHW4"/>
<dbReference type="GO" id="GO:0006450">
    <property type="term" value="P:regulation of translational fidelity"/>
    <property type="evidence" value="ECO:0007669"/>
    <property type="project" value="InterPro"/>
</dbReference>
<evidence type="ECO:0000313" key="2">
    <source>
        <dbReference type="Proteomes" id="UP000034704"/>
    </source>
</evidence>
<protein>
    <submittedName>
        <fullName evidence="1">Glutamyl-tRNA(Gln) amidotransferase subunit C</fullName>
    </submittedName>
</protein>
<name>A0A0G0ZHW4_9BACT</name>
<dbReference type="Pfam" id="PF02686">
    <property type="entry name" value="GatC"/>
    <property type="match status" value="1"/>
</dbReference>
<sequence length="94" mass="10519">MAIELKDIEHLAGLARIAVSDNEKKTLQHDLEDILAYVSQISNEGYDIGMPEVGEPRNVMRADDEPHESGMFTEDILAQAPVRDGNRVFVKKIL</sequence>
<dbReference type="InterPro" id="IPR003837">
    <property type="entry name" value="GatC"/>
</dbReference>
<dbReference type="Proteomes" id="UP000034704">
    <property type="component" value="Unassembled WGS sequence"/>
</dbReference>
<dbReference type="Gene3D" id="1.10.20.60">
    <property type="entry name" value="Glu-tRNAGln amidotransferase C subunit, N-terminal domain"/>
    <property type="match status" value="1"/>
</dbReference>
<comment type="caution">
    <text evidence="1">The sequence shown here is derived from an EMBL/GenBank/DDBJ whole genome shotgun (WGS) entry which is preliminary data.</text>
</comment>
<dbReference type="InterPro" id="IPR036113">
    <property type="entry name" value="Asp/Glu-ADT_sf_sub_c"/>
</dbReference>
<reference evidence="1 2" key="1">
    <citation type="journal article" date="2015" name="Nature">
        <title>rRNA introns, odd ribosomes, and small enigmatic genomes across a large radiation of phyla.</title>
        <authorList>
            <person name="Brown C.T."/>
            <person name="Hug L.A."/>
            <person name="Thomas B.C."/>
            <person name="Sharon I."/>
            <person name="Castelle C.J."/>
            <person name="Singh A."/>
            <person name="Wilkins M.J."/>
            <person name="Williams K.H."/>
            <person name="Banfield J.F."/>
        </authorList>
    </citation>
    <scope>NUCLEOTIDE SEQUENCE [LARGE SCALE GENOMIC DNA]</scope>
</reference>
<evidence type="ECO:0000313" key="1">
    <source>
        <dbReference type="EMBL" id="KKS48325.1"/>
    </source>
</evidence>
<dbReference type="STRING" id="1618756.UV12_C0001G0020"/>
<accession>A0A0G0ZHW4</accession>
<organism evidence="1 2">
    <name type="scientific">Candidatus Nomurabacteria bacterium GW2011_GWC2_42_20</name>
    <dbReference type="NCBI Taxonomy" id="1618756"/>
    <lineage>
        <taxon>Bacteria</taxon>
        <taxon>Candidatus Nomuraibacteriota</taxon>
    </lineage>
</organism>
<dbReference type="SUPFAM" id="SSF141000">
    <property type="entry name" value="Glu-tRNAGln amidotransferase C subunit"/>
    <property type="match status" value="1"/>
</dbReference>
<dbReference type="EMBL" id="LCDG01000001">
    <property type="protein sequence ID" value="KKS48325.1"/>
    <property type="molecule type" value="Genomic_DNA"/>
</dbReference>
<dbReference type="GO" id="GO:0016740">
    <property type="term" value="F:transferase activity"/>
    <property type="evidence" value="ECO:0007669"/>
    <property type="project" value="UniProtKB-KW"/>
</dbReference>